<dbReference type="OrthoDB" id="8764943at2"/>
<feature type="chain" id="PRO_5013176567" evidence="8">
    <location>
        <begin position="19"/>
        <end position="790"/>
    </location>
</feature>
<keyword evidence="2" id="KW-0813">Transport</keyword>
<evidence type="ECO:0000256" key="3">
    <source>
        <dbReference type="ARBA" id="ARBA00022452"/>
    </source>
</evidence>
<dbReference type="InterPro" id="IPR037066">
    <property type="entry name" value="Plug_dom_sf"/>
</dbReference>
<dbReference type="PANTHER" id="PTHR30069:SF29">
    <property type="entry name" value="HEMOGLOBIN AND HEMOGLOBIN-HAPTOGLOBIN-BINDING PROTEIN 1-RELATED"/>
    <property type="match status" value="1"/>
</dbReference>
<dbReference type="SUPFAM" id="SSF56935">
    <property type="entry name" value="Porins"/>
    <property type="match status" value="1"/>
</dbReference>
<dbReference type="PANTHER" id="PTHR30069">
    <property type="entry name" value="TONB-DEPENDENT OUTER MEMBRANE RECEPTOR"/>
    <property type="match status" value="1"/>
</dbReference>
<evidence type="ECO:0000256" key="1">
    <source>
        <dbReference type="ARBA" id="ARBA00004571"/>
    </source>
</evidence>
<proteinExistence type="predicted"/>
<feature type="signal peptide" evidence="8">
    <location>
        <begin position="1"/>
        <end position="18"/>
    </location>
</feature>
<name>A0A1K1QDW3_9FLAO</name>
<dbReference type="Proteomes" id="UP000182248">
    <property type="component" value="Unassembled WGS sequence"/>
</dbReference>
<evidence type="ECO:0000313" key="12">
    <source>
        <dbReference type="Proteomes" id="UP000182248"/>
    </source>
</evidence>
<evidence type="ECO:0000256" key="2">
    <source>
        <dbReference type="ARBA" id="ARBA00022448"/>
    </source>
</evidence>
<keyword evidence="3" id="KW-1134">Transmembrane beta strand</keyword>
<dbReference type="InterPro" id="IPR039426">
    <property type="entry name" value="TonB-dep_rcpt-like"/>
</dbReference>
<evidence type="ECO:0000259" key="9">
    <source>
        <dbReference type="Pfam" id="PF07715"/>
    </source>
</evidence>
<evidence type="ECO:0000256" key="5">
    <source>
        <dbReference type="ARBA" id="ARBA00022729"/>
    </source>
</evidence>
<keyword evidence="12" id="KW-1185">Reference proteome</keyword>
<evidence type="ECO:0000256" key="8">
    <source>
        <dbReference type="SAM" id="SignalP"/>
    </source>
</evidence>
<dbReference type="GO" id="GO:0015344">
    <property type="term" value="F:siderophore uptake transmembrane transporter activity"/>
    <property type="evidence" value="ECO:0007669"/>
    <property type="project" value="TreeGrafter"/>
</dbReference>
<dbReference type="Pfam" id="PF13715">
    <property type="entry name" value="CarbopepD_reg_2"/>
    <property type="match status" value="1"/>
</dbReference>
<dbReference type="InterPro" id="IPR036942">
    <property type="entry name" value="Beta-barrel_TonB_sf"/>
</dbReference>
<keyword evidence="11" id="KW-0675">Receptor</keyword>
<sequence length="790" mass="89740">MKPTLLLFFILPAFYIHAQTSVHGKLLDKDTELPVIYANVTVIASDSTMLGAVSDEEGRFSIARVLPGNYTLTVNFMGYREVQKPLRVDGKNSNVGTIYLEEQVENLEEVVVKSSRPAVQYKVDRQIINAEAFPAAHVAIDLMENVPSVSVDVEGNIKYRGDGTFRVFINGHPVANGVEKLRQIPSSQIERIEIITNPPAQYASEGTAGIIQVILKKNRMQGYAINANTYANSRGAVQGYFSIDKKSEKSGWYINTNGGHNVWSNFKLQQVQTVMEDGVPYQTRLNQRYSNGADRMYVEAGFNHDITDKDYIDMAVHINPFKMKNFRTIRGNVSAGPLTETGDLQAAEIYRLRSSGFEKFHYIGGTLNYEHYFKTDKSHKISAYADVSYYLSPYEEQQKDRKLYTDSVSAVGYEGFENKELVLDSKINYTLPLSEKSSLETGMEIEVHQIPLLGNENGTFDAGGNLVPYSGQRTAQTVDFRRNIYSGYATFKSGIGLLEYQLGLRVENTYTKTDYSYRTPEGEIFFVPGTDKFTQLFPTVHLLYNISEQTQLVGNYSRRIDRPGYWQLTPYRRYQSVTAYFEGNPDIRPSYINAYEVGFKQNWSNKNYLSIQLFHRAGTNVINDINTSDAGGLLLIKPHNVGTSKSTGIEIMGNYKPAEWWETNLSTSLFDYRLHIDFENEQQTRKQFNYEFKWNNTLSLPHGFILKYNMNYNSPVQEVQGTREGFLNSSASLQKAVADDRWTFTVGAYNLLGTAKYDYNTTGEGFSNNQTYNYDTFAFLKVAFKLDNQQ</sequence>
<organism evidence="11 12">
    <name type="scientific">Sinomicrobium oceani</name>
    <dbReference type="NCBI Taxonomy" id="1150368"/>
    <lineage>
        <taxon>Bacteria</taxon>
        <taxon>Pseudomonadati</taxon>
        <taxon>Bacteroidota</taxon>
        <taxon>Flavobacteriia</taxon>
        <taxon>Flavobacteriales</taxon>
        <taxon>Flavobacteriaceae</taxon>
        <taxon>Sinomicrobium</taxon>
    </lineage>
</organism>
<dbReference type="Pfam" id="PF07715">
    <property type="entry name" value="Plug"/>
    <property type="match status" value="1"/>
</dbReference>
<evidence type="ECO:0000259" key="10">
    <source>
        <dbReference type="Pfam" id="PF14905"/>
    </source>
</evidence>
<evidence type="ECO:0000313" key="11">
    <source>
        <dbReference type="EMBL" id="SFW57819.1"/>
    </source>
</evidence>
<dbReference type="InterPro" id="IPR041700">
    <property type="entry name" value="OMP_b-brl_3"/>
</dbReference>
<comment type="subcellular location">
    <subcellularLocation>
        <location evidence="1">Cell outer membrane</location>
        <topology evidence="1">Multi-pass membrane protein</topology>
    </subcellularLocation>
</comment>
<dbReference type="Gene3D" id="2.60.40.1120">
    <property type="entry name" value="Carboxypeptidase-like, regulatory domain"/>
    <property type="match status" value="1"/>
</dbReference>
<dbReference type="InterPro" id="IPR008969">
    <property type="entry name" value="CarboxyPept-like_regulatory"/>
</dbReference>
<reference evidence="11 12" key="1">
    <citation type="submission" date="2016-11" db="EMBL/GenBank/DDBJ databases">
        <authorList>
            <person name="Jaros S."/>
            <person name="Januszkiewicz K."/>
            <person name="Wedrychowicz H."/>
        </authorList>
    </citation>
    <scope>NUCLEOTIDE SEQUENCE [LARGE SCALE GENOMIC DNA]</scope>
    <source>
        <strain evidence="11 12">CGMCC 1.12145</strain>
    </source>
</reference>
<dbReference type="RefSeq" id="WP_072317690.1">
    <property type="nucleotide sequence ID" value="NZ_FPJE01000012.1"/>
</dbReference>
<dbReference type="EMBL" id="FPJE01000012">
    <property type="protein sequence ID" value="SFW57819.1"/>
    <property type="molecule type" value="Genomic_DNA"/>
</dbReference>
<feature type="domain" description="Outer membrane protein beta-barrel" evidence="10">
    <location>
        <begin position="373"/>
        <end position="777"/>
    </location>
</feature>
<evidence type="ECO:0000256" key="4">
    <source>
        <dbReference type="ARBA" id="ARBA00022692"/>
    </source>
</evidence>
<keyword evidence="7" id="KW-0998">Cell outer membrane</keyword>
<dbReference type="STRING" id="1150368.SAMN02927921_02482"/>
<dbReference type="InterPro" id="IPR012910">
    <property type="entry name" value="Plug_dom"/>
</dbReference>
<dbReference type="Gene3D" id="2.170.130.10">
    <property type="entry name" value="TonB-dependent receptor, plug domain"/>
    <property type="match status" value="1"/>
</dbReference>
<keyword evidence="6" id="KW-0472">Membrane</keyword>
<keyword evidence="5 8" id="KW-0732">Signal</keyword>
<accession>A0A1K1QDW3</accession>
<dbReference type="GO" id="GO:0044718">
    <property type="term" value="P:siderophore transmembrane transport"/>
    <property type="evidence" value="ECO:0007669"/>
    <property type="project" value="TreeGrafter"/>
</dbReference>
<keyword evidence="4" id="KW-0812">Transmembrane</keyword>
<dbReference type="Pfam" id="PF14905">
    <property type="entry name" value="OMP_b-brl_3"/>
    <property type="match status" value="1"/>
</dbReference>
<feature type="domain" description="TonB-dependent receptor plug" evidence="9">
    <location>
        <begin position="136"/>
        <end position="210"/>
    </location>
</feature>
<dbReference type="AlphaFoldDB" id="A0A1K1QDW3"/>
<dbReference type="GO" id="GO:0009279">
    <property type="term" value="C:cell outer membrane"/>
    <property type="evidence" value="ECO:0007669"/>
    <property type="project" value="UniProtKB-SubCell"/>
</dbReference>
<dbReference type="SUPFAM" id="SSF49464">
    <property type="entry name" value="Carboxypeptidase regulatory domain-like"/>
    <property type="match status" value="1"/>
</dbReference>
<evidence type="ECO:0000256" key="6">
    <source>
        <dbReference type="ARBA" id="ARBA00023136"/>
    </source>
</evidence>
<gene>
    <name evidence="11" type="ORF">SAMN02927921_02482</name>
</gene>
<dbReference type="Gene3D" id="2.40.170.20">
    <property type="entry name" value="TonB-dependent receptor, beta-barrel domain"/>
    <property type="match status" value="1"/>
</dbReference>
<evidence type="ECO:0000256" key="7">
    <source>
        <dbReference type="ARBA" id="ARBA00023237"/>
    </source>
</evidence>
<protein>
    <submittedName>
        <fullName evidence="11">Outer membrane receptor proteins, mostly Fe transport</fullName>
    </submittedName>
</protein>